<gene>
    <name evidence="2 4" type="ORF">P152DRAFT_409659</name>
</gene>
<reference evidence="4" key="2">
    <citation type="submission" date="2020-04" db="EMBL/GenBank/DDBJ databases">
        <authorList>
            <consortium name="NCBI Genome Project"/>
        </authorList>
    </citation>
    <scope>NUCLEOTIDE SEQUENCE</scope>
    <source>
        <strain evidence="4">CBS 781.70</strain>
    </source>
</reference>
<feature type="compositionally biased region" description="Polar residues" evidence="1">
    <location>
        <begin position="1"/>
        <end position="10"/>
    </location>
</feature>
<reference evidence="4" key="3">
    <citation type="submission" date="2025-04" db="UniProtKB">
        <authorList>
            <consortium name="RefSeq"/>
        </authorList>
    </citation>
    <scope>IDENTIFICATION</scope>
    <source>
        <strain evidence="4">CBS 781.70</strain>
    </source>
</reference>
<evidence type="ECO:0000256" key="1">
    <source>
        <dbReference type="SAM" id="MobiDB-lite"/>
    </source>
</evidence>
<sequence length="61" mass="6829">MALSTLLSKNISKRAPNPIKKGPRSCKSCQKIKKNGWSSGLRKKTFAGGPLRMPRFAKWQN</sequence>
<organism evidence="2">
    <name type="scientific">Eremomyces bilateralis CBS 781.70</name>
    <dbReference type="NCBI Taxonomy" id="1392243"/>
    <lineage>
        <taxon>Eukaryota</taxon>
        <taxon>Fungi</taxon>
        <taxon>Dikarya</taxon>
        <taxon>Ascomycota</taxon>
        <taxon>Pezizomycotina</taxon>
        <taxon>Dothideomycetes</taxon>
        <taxon>Dothideomycetes incertae sedis</taxon>
        <taxon>Eremomycetales</taxon>
        <taxon>Eremomycetaceae</taxon>
        <taxon>Eremomyces</taxon>
    </lineage>
</organism>
<evidence type="ECO:0000313" key="3">
    <source>
        <dbReference type="Proteomes" id="UP000504638"/>
    </source>
</evidence>
<dbReference type="EMBL" id="ML975150">
    <property type="protein sequence ID" value="KAF1816598.1"/>
    <property type="molecule type" value="Genomic_DNA"/>
</dbReference>
<dbReference type="GeneID" id="54417517"/>
<name>A0A6G1GEV9_9PEZI</name>
<accession>A0A6G1GEV9</accession>
<evidence type="ECO:0000313" key="2">
    <source>
        <dbReference type="EMBL" id="KAF1816598.1"/>
    </source>
</evidence>
<proteinExistence type="predicted"/>
<keyword evidence="3" id="KW-1185">Reference proteome</keyword>
<dbReference type="RefSeq" id="XP_033538229.1">
    <property type="nucleotide sequence ID" value="XM_033676947.1"/>
</dbReference>
<feature type="region of interest" description="Disordered" evidence="1">
    <location>
        <begin position="1"/>
        <end position="31"/>
    </location>
</feature>
<reference evidence="2 4" key="1">
    <citation type="submission" date="2020-01" db="EMBL/GenBank/DDBJ databases">
        <authorList>
            <consortium name="DOE Joint Genome Institute"/>
            <person name="Haridas S."/>
            <person name="Albert R."/>
            <person name="Binder M."/>
            <person name="Bloem J."/>
            <person name="Labutti K."/>
            <person name="Salamov A."/>
            <person name="Andreopoulos B."/>
            <person name="Baker S.E."/>
            <person name="Barry K."/>
            <person name="Bills G."/>
            <person name="Bluhm B.H."/>
            <person name="Cannon C."/>
            <person name="Castanera R."/>
            <person name="Culley D.E."/>
            <person name="Daum C."/>
            <person name="Ezra D."/>
            <person name="Gonzalez J.B."/>
            <person name="Henrissat B."/>
            <person name="Kuo A."/>
            <person name="Liang C."/>
            <person name="Lipzen A."/>
            <person name="Lutzoni F."/>
            <person name="Magnuson J."/>
            <person name="Mondo S."/>
            <person name="Nolan M."/>
            <person name="Ohm R."/>
            <person name="Pangilinan J."/>
            <person name="Park H.-J."/>
            <person name="Ramirez L."/>
            <person name="Alfaro M."/>
            <person name="Sun H."/>
            <person name="Tritt A."/>
            <person name="Yoshinaga Y."/>
            <person name="Zwiers L.-H."/>
            <person name="Turgeon B.G."/>
            <person name="Goodwin S.B."/>
            <person name="Spatafora J.W."/>
            <person name="Crous P.W."/>
            <person name="Grigoriev I.V."/>
        </authorList>
    </citation>
    <scope>NUCLEOTIDE SEQUENCE</scope>
    <source>
        <strain evidence="2 4">CBS 781.70</strain>
    </source>
</reference>
<evidence type="ECO:0000313" key="4">
    <source>
        <dbReference type="RefSeq" id="XP_033538229.1"/>
    </source>
</evidence>
<protein>
    <submittedName>
        <fullName evidence="2 4">Uncharacterized protein</fullName>
    </submittedName>
</protein>
<dbReference type="AlphaFoldDB" id="A0A6G1GEV9"/>
<dbReference type="Proteomes" id="UP000504638">
    <property type="component" value="Unplaced"/>
</dbReference>